<keyword evidence="2" id="KW-1185">Reference proteome</keyword>
<name>A0A9D4BRD7_DREPO</name>
<comment type="caution">
    <text evidence="1">The sequence shown here is derived from an EMBL/GenBank/DDBJ whole genome shotgun (WGS) entry which is preliminary data.</text>
</comment>
<dbReference type="AlphaFoldDB" id="A0A9D4BRD7"/>
<accession>A0A9D4BRD7</accession>
<evidence type="ECO:0000313" key="1">
    <source>
        <dbReference type="EMBL" id="KAH3704898.1"/>
    </source>
</evidence>
<evidence type="ECO:0000313" key="2">
    <source>
        <dbReference type="Proteomes" id="UP000828390"/>
    </source>
</evidence>
<sequence length="158" mass="17881">MNSEHPGGHVFQQTGYIFVHIENAPPLDIIGTILVTKFHDDHTINVASKVKNAQPHGGNTTKILLKLVQDIIRMNLLTKFHEDRTINVASRVLTRKNVPPSGGHVFLATGTIFKLFHDDLTKNVASRVLTRFYYSYTRHVTNRCSVQSDANFRMQTVE</sequence>
<proteinExistence type="predicted"/>
<protein>
    <submittedName>
        <fullName evidence="1">Uncharacterized protein</fullName>
    </submittedName>
</protein>
<reference evidence="1" key="2">
    <citation type="submission" date="2020-11" db="EMBL/GenBank/DDBJ databases">
        <authorList>
            <person name="McCartney M.A."/>
            <person name="Auch B."/>
            <person name="Kono T."/>
            <person name="Mallez S."/>
            <person name="Becker A."/>
            <person name="Gohl D.M."/>
            <person name="Silverstein K.A.T."/>
            <person name="Koren S."/>
            <person name="Bechman K.B."/>
            <person name="Herman A."/>
            <person name="Abrahante J.E."/>
            <person name="Garbe J."/>
        </authorList>
    </citation>
    <scope>NUCLEOTIDE SEQUENCE</scope>
    <source>
        <strain evidence="1">Duluth1</strain>
        <tissue evidence="1">Whole animal</tissue>
    </source>
</reference>
<dbReference type="Proteomes" id="UP000828390">
    <property type="component" value="Unassembled WGS sequence"/>
</dbReference>
<reference evidence="1" key="1">
    <citation type="journal article" date="2019" name="bioRxiv">
        <title>The Genome of the Zebra Mussel, Dreissena polymorpha: A Resource for Invasive Species Research.</title>
        <authorList>
            <person name="McCartney M.A."/>
            <person name="Auch B."/>
            <person name="Kono T."/>
            <person name="Mallez S."/>
            <person name="Zhang Y."/>
            <person name="Obille A."/>
            <person name="Becker A."/>
            <person name="Abrahante J.E."/>
            <person name="Garbe J."/>
            <person name="Badalamenti J.P."/>
            <person name="Herman A."/>
            <person name="Mangelson H."/>
            <person name="Liachko I."/>
            <person name="Sullivan S."/>
            <person name="Sone E.D."/>
            <person name="Koren S."/>
            <person name="Silverstein K.A.T."/>
            <person name="Beckman K.B."/>
            <person name="Gohl D.M."/>
        </authorList>
    </citation>
    <scope>NUCLEOTIDE SEQUENCE</scope>
    <source>
        <strain evidence="1">Duluth1</strain>
        <tissue evidence="1">Whole animal</tissue>
    </source>
</reference>
<gene>
    <name evidence="1" type="ORF">DPMN_079959</name>
</gene>
<dbReference type="EMBL" id="JAIWYP010000015">
    <property type="protein sequence ID" value="KAH3704898.1"/>
    <property type="molecule type" value="Genomic_DNA"/>
</dbReference>
<organism evidence="1 2">
    <name type="scientific">Dreissena polymorpha</name>
    <name type="common">Zebra mussel</name>
    <name type="synonym">Mytilus polymorpha</name>
    <dbReference type="NCBI Taxonomy" id="45954"/>
    <lineage>
        <taxon>Eukaryota</taxon>
        <taxon>Metazoa</taxon>
        <taxon>Spiralia</taxon>
        <taxon>Lophotrochozoa</taxon>
        <taxon>Mollusca</taxon>
        <taxon>Bivalvia</taxon>
        <taxon>Autobranchia</taxon>
        <taxon>Heteroconchia</taxon>
        <taxon>Euheterodonta</taxon>
        <taxon>Imparidentia</taxon>
        <taxon>Neoheterodontei</taxon>
        <taxon>Myida</taxon>
        <taxon>Dreissenoidea</taxon>
        <taxon>Dreissenidae</taxon>
        <taxon>Dreissena</taxon>
    </lineage>
</organism>